<dbReference type="PANTHER" id="PTHR12993">
    <property type="entry name" value="N-ACETYLGLUCOSAMINYL-PHOSPHATIDYLINOSITOL DE-N-ACETYLASE-RELATED"/>
    <property type="match status" value="1"/>
</dbReference>
<dbReference type="EMBL" id="JANGCH010000006">
    <property type="protein sequence ID" value="MCQ5121717.1"/>
    <property type="molecule type" value="Genomic_DNA"/>
</dbReference>
<keyword evidence="2" id="KW-1185">Reference proteome</keyword>
<gene>
    <name evidence="1" type="ORF">NE663_05510</name>
</gene>
<accession>A0ABT1SKR6</accession>
<organism evidence="1 2">
    <name type="scientific">Massilicoli timonensis</name>
    <dbReference type="NCBI Taxonomy" id="2015901"/>
    <lineage>
        <taxon>Bacteria</taxon>
        <taxon>Bacillati</taxon>
        <taxon>Bacillota</taxon>
        <taxon>Erysipelotrichia</taxon>
        <taxon>Erysipelotrichales</taxon>
        <taxon>Erysipelotrichaceae</taxon>
        <taxon>Massilicoli</taxon>
    </lineage>
</organism>
<dbReference type="Pfam" id="PF02585">
    <property type="entry name" value="PIG-L"/>
    <property type="match status" value="1"/>
</dbReference>
<dbReference type="PANTHER" id="PTHR12993:SF11">
    <property type="entry name" value="N-ACETYLGLUCOSAMINYL-PHOSPHATIDYLINOSITOL DE-N-ACETYLASE"/>
    <property type="match status" value="1"/>
</dbReference>
<dbReference type="RefSeq" id="WP_256197641.1">
    <property type="nucleotide sequence ID" value="NZ_JANGCH010000006.1"/>
</dbReference>
<comment type="caution">
    <text evidence="1">The sequence shown here is derived from an EMBL/GenBank/DDBJ whole genome shotgun (WGS) entry which is preliminary data.</text>
</comment>
<reference evidence="1 2" key="1">
    <citation type="submission" date="2022-06" db="EMBL/GenBank/DDBJ databases">
        <title>Isolation of gut microbiota from human fecal samples.</title>
        <authorList>
            <person name="Pamer E.G."/>
            <person name="Barat B."/>
            <person name="Waligurski E."/>
            <person name="Medina S."/>
            <person name="Paddock L."/>
            <person name="Mostad J."/>
        </authorList>
    </citation>
    <scope>NUCLEOTIDE SEQUENCE [LARGE SCALE GENOMIC DNA]</scope>
    <source>
        <strain evidence="1 2">DFI.6.1</strain>
    </source>
</reference>
<dbReference type="Gene3D" id="3.40.50.10320">
    <property type="entry name" value="LmbE-like"/>
    <property type="match status" value="1"/>
</dbReference>
<evidence type="ECO:0000313" key="2">
    <source>
        <dbReference type="Proteomes" id="UP001524435"/>
    </source>
</evidence>
<dbReference type="InterPro" id="IPR024078">
    <property type="entry name" value="LmbE-like_dom_sf"/>
</dbReference>
<dbReference type="SUPFAM" id="SSF102588">
    <property type="entry name" value="LmbE-like"/>
    <property type="match status" value="1"/>
</dbReference>
<dbReference type="InterPro" id="IPR003737">
    <property type="entry name" value="GlcNAc_PI_deacetylase-related"/>
</dbReference>
<protein>
    <submittedName>
        <fullName evidence="1">PIG-L family deacetylase</fullName>
    </submittedName>
</protein>
<sequence>MKGLFSIISFALINIMGLVQFNIPTLQEKQADHLMIVAHPDDEILWGGDELRRENYVVVCLTNGDNDVRRKEFFSVMKQSGDKGIILSFPDKVAGKRSEWKKEYTQIEKEVEQLMKSREWKKIVTHNPDGEYGHNHHKMTSRIVTDIAEEIGYRNLYYFNHYTKKDDLKKSDEQPYISEAGMKWKGEMMKLYQSQSAVNEKLKHMYGYEKLIPQKEWK</sequence>
<evidence type="ECO:0000313" key="1">
    <source>
        <dbReference type="EMBL" id="MCQ5121717.1"/>
    </source>
</evidence>
<name>A0ABT1SKR6_9FIRM</name>
<proteinExistence type="predicted"/>
<dbReference type="Proteomes" id="UP001524435">
    <property type="component" value="Unassembled WGS sequence"/>
</dbReference>